<dbReference type="EMBL" id="CAXDID020000383">
    <property type="protein sequence ID" value="CAL6085036.1"/>
    <property type="molecule type" value="Genomic_DNA"/>
</dbReference>
<gene>
    <name evidence="2" type="ORF">HINF_LOCUS16917</name>
    <name evidence="3" type="ORF">HINF_LOCUS62491</name>
</gene>
<organism evidence="2">
    <name type="scientific">Hexamita inflata</name>
    <dbReference type="NCBI Taxonomy" id="28002"/>
    <lineage>
        <taxon>Eukaryota</taxon>
        <taxon>Metamonada</taxon>
        <taxon>Diplomonadida</taxon>
        <taxon>Hexamitidae</taxon>
        <taxon>Hexamitinae</taxon>
        <taxon>Hexamita</taxon>
    </lineage>
</organism>
<comment type="caution">
    <text evidence="2">The sequence shown here is derived from an EMBL/GenBank/DDBJ whole genome shotgun (WGS) entry which is preliminary data.</text>
</comment>
<reference evidence="2" key="1">
    <citation type="submission" date="2023-06" db="EMBL/GenBank/DDBJ databases">
        <authorList>
            <person name="Kurt Z."/>
        </authorList>
    </citation>
    <scope>NUCLEOTIDE SEQUENCE</scope>
</reference>
<evidence type="ECO:0000313" key="2">
    <source>
        <dbReference type="EMBL" id="CAI9929272.1"/>
    </source>
</evidence>
<feature type="region of interest" description="Disordered" evidence="1">
    <location>
        <begin position="18"/>
        <end position="42"/>
    </location>
</feature>
<keyword evidence="4" id="KW-1185">Reference proteome</keyword>
<evidence type="ECO:0000256" key="1">
    <source>
        <dbReference type="SAM" id="MobiDB-lite"/>
    </source>
</evidence>
<evidence type="ECO:0000313" key="4">
    <source>
        <dbReference type="Proteomes" id="UP001642409"/>
    </source>
</evidence>
<name>A0AA86NZ09_9EUKA</name>
<dbReference type="AlphaFoldDB" id="A0AA86NZ09"/>
<sequence length="99" mass="10728">MFPNNIIPIQFNTFQSLPSKQNSMKSSSSNSSSWPCSSVSNSSPCTFFSPTSLCASILLSSTSNKSCLGLTVSQKLVCSLNTILEPLEWKSLTFTFSIC</sequence>
<dbReference type="EMBL" id="CATOUU010000429">
    <property type="protein sequence ID" value="CAI9929272.1"/>
    <property type="molecule type" value="Genomic_DNA"/>
</dbReference>
<reference evidence="3 4" key="2">
    <citation type="submission" date="2024-07" db="EMBL/GenBank/DDBJ databases">
        <authorList>
            <person name="Akdeniz Z."/>
        </authorList>
    </citation>
    <scope>NUCLEOTIDE SEQUENCE [LARGE SCALE GENOMIC DNA]</scope>
</reference>
<proteinExistence type="predicted"/>
<protein>
    <submittedName>
        <fullName evidence="3">Hypothetical_protein</fullName>
    </submittedName>
</protein>
<evidence type="ECO:0000313" key="3">
    <source>
        <dbReference type="EMBL" id="CAL6085036.1"/>
    </source>
</evidence>
<dbReference type="Proteomes" id="UP001642409">
    <property type="component" value="Unassembled WGS sequence"/>
</dbReference>
<accession>A0AA86NZ09</accession>